<evidence type="ECO:0000256" key="2">
    <source>
        <dbReference type="ARBA" id="ARBA00022857"/>
    </source>
</evidence>
<dbReference type="EMBL" id="MU001671">
    <property type="protein sequence ID" value="KAF2461656.1"/>
    <property type="molecule type" value="Genomic_DNA"/>
</dbReference>
<dbReference type="GO" id="GO:0016491">
    <property type="term" value="F:oxidoreductase activity"/>
    <property type="evidence" value="ECO:0007669"/>
    <property type="project" value="UniProtKB-KW"/>
</dbReference>
<keyword evidence="2" id="KW-0521">NADP</keyword>
<dbReference type="Proteomes" id="UP000799766">
    <property type="component" value="Unassembled WGS sequence"/>
</dbReference>
<evidence type="ECO:0000256" key="1">
    <source>
        <dbReference type="ARBA" id="ARBA00006484"/>
    </source>
</evidence>
<dbReference type="InterPro" id="IPR052178">
    <property type="entry name" value="Sec_Metab_Biosynth_SDR"/>
</dbReference>
<name>A0A6A6PCH4_9PEZI</name>
<dbReference type="InterPro" id="IPR002347">
    <property type="entry name" value="SDR_fam"/>
</dbReference>
<sequence>MPYSLKGRNVLVTGGSRGLGAVICHKFAAEGCNVIINYVSNAAAAEEVKAGLDKEFDVKVFIMKADCGVTAECEKLVRDTIDILGGVDIIIGNAGWTRFSTFADLDALSEDEWDKCWATNVKGQMALLRAAMPTFNANPDGGAVIYTSSIAGVSQGGSSMAYAVTKAAQLQLMKCLAATQGPKVRVNAVLPGLLLTDWGMKYSVEAREALQEKAALKRAVDLGDCADAFIMLAKNTSITGMKVQVDIVN</sequence>
<proteinExistence type="inferred from homology"/>
<dbReference type="SUPFAM" id="SSF51735">
    <property type="entry name" value="NAD(P)-binding Rossmann-fold domains"/>
    <property type="match status" value="1"/>
</dbReference>
<gene>
    <name evidence="4" type="ORF">BDY21DRAFT_368823</name>
</gene>
<dbReference type="Gene3D" id="3.40.50.720">
    <property type="entry name" value="NAD(P)-binding Rossmann-like Domain"/>
    <property type="match status" value="1"/>
</dbReference>
<dbReference type="AlphaFoldDB" id="A0A6A6PCH4"/>
<dbReference type="PANTHER" id="PTHR43618:SF2">
    <property type="entry name" value="CHAIN DEHYDROGENASE, PUTATIVE (AFU_ORTHOLOGUE AFUA_6G06930)-RELATED"/>
    <property type="match status" value="1"/>
</dbReference>
<evidence type="ECO:0000313" key="5">
    <source>
        <dbReference type="Proteomes" id="UP000799766"/>
    </source>
</evidence>
<dbReference type="Pfam" id="PF00106">
    <property type="entry name" value="adh_short"/>
    <property type="match status" value="1"/>
</dbReference>
<dbReference type="PRINTS" id="PR00081">
    <property type="entry name" value="GDHRDH"/>
</dbReference>
<keyword evidence="5" id="KW-1185">Reference proteome</keyword>
<accession>A0A6A6PCH4</accession>
<dbReference type="CDD" id="cd05233">
    <property type="entry name" value="SDR_c"/>
    <property type="match status" value="1"/>
</dbReference>
<comment type="similarity">
    <text evidence="1">Belongs to the short-chain dehydrogenases/reductases (SDR) family.</text>
</comment>
<dbReference type="OrthoDB" id="37659at2759"/>
<evidence type="ECO:0000256" key="3">
    <source>
        <dbReference type="ARBA" id="ARBA00023002"/>
    </source>
</evidence>
<reference evidence="4" key="1">
    <citation type="journal article" date="2020" name="Stud. Mycol.">
        <title>101 Dothideomycetes genomes: a test case for predicting lifestyles and emergence of pathogens.</title>
        <authorList>
            <person name="Haridas S."/>
            <person name="Albert R."/>
            <person name="Binder M."/>
            <person name="Bloem J."/>
            <person name="Labutti K."/>
            <person name="Salamov A."/>
            <person name="Andreopoulos B."/>
            <person name="Baker S."/>
            <person name="Barry K."/>
            <person name="Bills G."/>
            <person name="Bluhm B."/>
            <person name="Cannon C."/>
            <person name="Castanera R."/>
            <person name="Culley D."/>
            <person name="Daum C."/>
            <person name="Ezra D."/>
            <person name="Gonzalez J."/>
            <person name="Henrissat B."/>
            <person name="Kuo A."/>
            <person name="Liang C."/>
            <person name="Lipzen A."/>
            <person name="Lutzoni F."/>
            <person name="Magnuson J."/>
            <person name="Mondo S."/>
            <person name="Nolan M."/>
            <person name="Ohm R."/>
            <person name="Pangilinan J."/>
            <person name="Park H.-J."/>
            <person name="Ramirez L."/>
            <person name="Alfaro M."/>
            <person name="Sun H."/>
            <person name="Tritt A."/>
            <person name="Yoshinaga Y."/>
            <person name="Zwiers L.-H."/>
            <person name="Turgeon B."/>
            <person name="Goodwin S."/>
            <person name="Spatafora J."/>
            <person name="Crous P."/>
            <person name="Grigoriev I."/>
        </authorList>
    </citation>
    <scope>NUCLEOTIDE SEQUENCE</scope>
    <source>
        <strain evidence="4">ATCC 16933</strain>
    </source>
</reference>
<protein>
    <submittedName>
        <fullName evidence="4">Short chain dehydrogenase</fullName>
    </submittedName>
</protein>
<evidence type="ECO:0000313" key="4">
    <source>
        <dbReference type="EMBL" id="KAF2461656.1"/>
    </source>
</evidence>
<dbReference type="InterPro" id="IPR036291">
    <property type="entry name" value="NAD(P)-bd_dom_sf"/>
</dbReference>
<organism evidence="4 5">
    <name type="scientific">Lineolata rhizophorae</name>
    <dbReference type="NCBI Taxonomy" id="578093"/>
    <lineage>
        <taxon>Eukaryota</taxon>
        <taxon>Fungi</taxon>
        <taxon>Dikarya</taxon>
        <taxon>Ascomycota</taxon>
        <taxon>Pezizomycotina</taxon>
        <taxon>Dothideomycetes</taxon>
        <taxon>Dothideomycetes incertae sedis</taxon>
        <taxon>Lineolatales</taxon>
        <taxon>Lineolataceae</taxon>
        <taxon>Lineolata</taxon>
    </lineage>
</organism>
<dbReference type="PANTHER" id="PTHR43618">
    <property type="entry name" value="7-ALPHA-HYDROXYSTEROID DEHYDROGENASE"/>
    <property type="match status" value="1"/>
</dbReference>
<keyword evidence="3" id="KW-0560">Oxidoreductase</keyword>